<evidence type="ECO:0000256" key="5">
    <source>
        <dbReference type="ARBA" id="ARBA00022559"/>
    </source>
</evidence>
<dbReference type="Gene3D" id="1.10.420.10">
    <property type="entry name" value="Peroxidase, domain 2"/>
    <property type="match status" value="1"/>
</dbReference>
<dbReference type="InterPro" id="IPR002016">
    <property type="entry name" value="Haem_peroxidase"/>
</dbReference>
<evidence type="ECO:0000256" key="9">
    <source>
        <dbReference type="ARBA" id="ARBA00023004"/>
    </source>
</evidence>
<keyword evidence="6" id="KW-0349">Heme</keyword>
<feature type="binding site" evidence="11">
    <location>
        <position position="370"/>
    </location>
    <ligand>
        <name>substrate</name>
    </ligand>
</feature>
<comment type="cofactor">
    <cofactor evidence="12">
        <name>Ca(2+)</name>
        <dbReference type="ChEBI" id="CHEBI:29108"/>
    </cofactor>
    <text evidence="12">Binds 2 calcium ions per subunit.</text>
</comment>
<organism evidence="15 16">
    <name type="scientific">Populus alba x Populus x berolinensis</name>
    <dbReference type="NCBI Taxonomy" id="444605"/>
    <lineage>
        <taxon>Eukaryota</taxon>
        <taxon>Viridiplantae</taxon>
        <taxon>Streptophyta</taxon>
        <taxon>Embryophyta</taxon>
        <taxon>Tracheophyta</taxon>
        <taxon>Spermatophyta</taxon>
        <taxon>Magnoliopsida</taxon>
        <taxon>eudicotyledons</taxon>
        <taxon>Gunneridae</taxon>
        <taxon>Pentapetalae</taxon>
        <taxon>rosids</taxon>
        <taxon>fabids</taxon>
        <taxon>Malpighiales</taxon>
        <taxon>Salicaceae</taxon>
        <taxon>Saliceae</taxon>
        <taxon>Populus</taxon>
    </lineage>
</organism>
<comment type="cofactor">
    <cofactor evidence="12">
        <name>heme b</name>
        <dbReference type="ChEBI" id="CHEBI:60344"/>
    </cofactor>
    <text evidence="12">Binds 1 heme b (iron(II)-protoporphyrin IX) group per subunit.</text>
</comment>
<keyword evidence="8" id="KW-0560">Oxidoreductase</keyword>
<evidence type="ECO:0000256" key="1">
    <source>
        <dbReference type="ARBA" id="ARBA00000189"/>
    </source>
</evidence>
<dbReference type="InterPro" id="IPR019794">
    <property type="entry name" value="Peroxidases_AS"/>
</dbReference>
<dbReference type="PANTHER" id="PTHR37227:SF2">
    <property type="entry name" value="OS01G0219000 PROTEIN"/>
    <property type="match status" value="1"/>
</dbReference>
<evidence type="ECO:0000256" key="7">
    <source>
        <dbReference type="ARBA" id="ARBA00022723"/>
    </source>
</evidence>
<evidence type="ECO:0000259" key="14">
    <source>
        <dbReference type="PROSITE" id="PS50873"/>
    </source>
</evidence>
<evidence type="ECO:0000256" key="3">
    <source>
        <dbReference type="ARBA" id="ARBA00006873"/>
    </source>
</evidence>
<accession>A0AAD6MC16</accession>
<evidence type="ECO:0000313" key="16">
    <source>
        <dbReference type="Proteomes" id="UP001164929"/>
    </source>
</evidence>
<dbReference type="AlphaFoldDB" id="A0AAD6MC16"/>
<proteinExistence type="inferred from homology"/>
<feature type="binding site" evidence="12">
    <location>
        <position position="457"/>
    </location>
    <ligand>
        <name>Ca(2+)</name>
        <dbReference type="ChEBI" id="CHEBI:29108"/>
        <label>2</label>
    </ligand>
</feature>
<name>A0AAD6MC16_9ROSI</name>
<evidence type="ECO:0000256" key="6">
    <source>
        <dbReference type="ARBA" id="ARBA00022617"/>
    </source>
</evidence>
<evidence type="ECO:0000256" key="10">
    <source>
        <dbReference type="ARBA" id="ARBA00023157"/>
    </source>
</evidence>
<dbReference type="GO" id="GO:0006979">
    <property type="term" value="P:response to oxidative stress"/>
    <property type="evidence" value="ECO:0007669"/>
    <property type="project" value="InterPro"/>
</dbReference>
<dbReference type="SUPFAM" id="SSF48113">
    <property type="entry name" value="Heme-dependent peroxidases"/>
    <property type="match status" value="1"/>
</dbReference>
<evidence type="ECO:0000256" key="13">
    <source>
        <dbReference type="PIRSR" id="PIRSR600823-5"/>
    </source>
</evidence>
<comment type="catalytic activity">
    <reaction evidence="1">
        <text>2 a phenolic donor + H2O2 = 2 a phenolic radical donor + 2 H2O</text>
        <dbReference type="Rhea" id="RHEA:56136"/>
        <dbReference type="ChEBI" id="CHEBI:15377"/>
        <dbReference type="ChEBI" id="CHEBI:16240"/>
        <dbReference type="ChEBI" id="CHEBI:139520"/>
        <dbReference type="ChEBI" id="CHEBI:139521"/>
        <dbReference type="EC" id="1.11.1.7"/>
    </reaction>
</comment>
<feature type="binding site" evidence="12">
    <location>
        <position position="454"/>
    </location>
    <ligand>
        <name>Ca(2+)</name>
        <dbReference type="ChEBI" id="CHEBI:29108"/>
        <label>2</label>
    </ligand>
</feature>
<gene>
    <name evidence="15" type="ORF">NC653_025411</name>
</gene>
<dbReference type="PANTHER" id="PTHR37227">
    <property type="entry name" value="OS01G0219000 PROTEIN"/>
    <property type="match status" value="1"/>
</dbReference>
<dbReference type="EC" id="1.11.1.7" evidence="4"/>
<feature type="domain" description="Plant heme peroxidase family profile" evidence="14">
    <location>
        <begin position="308"/>
        <end position="538"/>
    </location>
</feature>
<dbReference type="GO" id="GO:0020037">
    <property type="term" value="F:heme binding"/>
    <property type="evidence" value="ECO:0007669"/>
    <property type="project" value="InterPro"/>
</dbReference>
<dbReference type="PROSITE" id="PS50873">
    <property type="entry name" value="PEROXIDASE_4"/>
    <property type="match status" value="1"/>
</dbReference>
<dbReference type="PRINTS" id="PR00458">
    <property type="entry name" value="PEROXIDASE"/>
</dbReference>
<feature type="disulfide bond" evidence="13">
    <location>
        <begin position="407"/>
        <end position="439"/>
    </location>
</feature>
<reference evidence="15" key="1">
    <citation type="journal article" date="2023" name="Mol. Ecol. Resour.">
        <title>Chromosome-level genome assembly of a triploid poplar Populus alba 'Berolinensis'.</title>
        <authorList>
            <person name="Chen S."/>
            <person name="Yu Y."/>
            <person name="Wang X."/>
            <person name="Wang S."/>
            <person name="Zhang T."/>
            <person name="Zhou Y."/>
            <person name="He R."/>
            <person name="Meng N."/>
            <person name="Wang Y."/>
            <person name="Liu W."/>
            <person name="Liu Z."/>
            <person name="Liu J."/>
            <person name="Guo Q."/>
            <person name="Huang H."/>
            <person name="Sederoff R.R."/>
            <person name="Wang G."/>
            <person name="Qu G."/>
            <person name="Chen S."/>
        </authorList>
    </citation>
    <scope>NUCLEOTIDE SEQUENCE</scope>
    <source>
        <strain evidence="15">SC-2020</strain>
    </source>
</reference>
<dbReference type="InterPro" id="IPR000823">
    <property type="entry name" value="Peroxidase_pln"/>
</dbReference>
<keyword evidence="5 15" id="KW-0575">Peroxidase</keyword>
<keyword evidence="10 13" id="KW-1015">Disulfide bond</keyword>
<evidence type="ECO:0000313" key="15">
    <source>
        <dbReference type="EMBL" id="KAJ6982289.1"/>
    </source>
</evidence>
<dbReference type="Pfam" id="PF00141">
    <property type="entry name" value="peroxidase"/>
    <property type="match status" value="1"/>
</dbReference>
<evidence type="ECO:0000256" key="12">
    <source>
        <dbReference type="PIRSR" id="PIRSR600823-3"/>
    </source>
</evidence>
<comment type="function">
    <text evidence="2">Removal of H(2)O(2), oxidation of toxic reductants, biosynthesis and degradation of lignin, suberization, auxin catabolism, response to environmental stresses such as wounding, pathogen attack and oxidative stress. These functions might be dependent on each isozyme/isoform in each plant tissue.</text>
</comment>
<comment type="similarity">
    <text evidence="3">Belongs to the peroxidase family. Ascorbate peroxidase subfamily.</text>
</comment>
<dbReference type="Proteomes" id="UP001164929">
    <property type="component" value="Chromosome 10"/>
</dbReference>
<keyword evidence="16" id="KW-1185">Reference proteome</keyword>
<dbReference type="InterPro" id="IPR019793">
    <property type="entry name" value="Peroxidases_heam-ligand_BS"/>
</dbReference>
<sequence length="539" mass="58778">MEDVLTELPPPSRFFQEDLDNFATSSPPLSSPSLLFSDPKPDQPLCPSLLIIALSSPSLYIFHHISSKTLIGSLVLPEIPFSGNSSEPSLGDKSCNIYALNDMDNLTLVVLVQCSISAERSSAVAKLLIGDHIIPKRVLIMDSVQSQNFRGKLAPDETYVFKLETSAERKGLDGDVCGGSSLLKGLDYFPSGSVLDGLAAALLARCQMRKIRGTLCVSWPRYGVYVVAMVKSLLQRNVLPGFDLSTIGDAKDKSSRKAKEATMAFPLHESKLPVLPLAMLVFISILSGSLHASDPPLTLDHYASTCPDVFEIVKKEMECEVLSDPRNAALILRLHFHDCFVQVGGPYWDVPVGRKDSKTASFELAASNIPTADEGLLPIINKFLYQGLSATDMVALSGAHTIGMARCENFRSRIYGDFETTSDRSPMSETYLNSLKSTCPAAGGSGDNNISAMDYATPNLFDNSFYQLLLKGDGLLNSDQELYSSMLGIETKNLVIKYAHDSLAFFQQFADSMVKMGNITNPDSFVNGEVRTNCRFVNT</sequence>
<dbReference type="FunFam" id="1.10.420.10:FF:000001">
    <property type="entry name" value="Peroxidase"/>
    <property type="match status" value="1"/>
</dbReference>
<keyword evidence="9 12" id="KW-0408">Iron</keyword>
<dbReference type="InterPro" id="IPR010255">
    <property type="entry name" value="Haem_peroxidase_sf"/>
</dbReference>
<dbReference type="PRINTS" id="PR00461">
    <property type="entry name" value="PLPEROXIDASE"/>
</dbReference>
<feature type="binding site" evidence="12">
    <location>
        <position position="462"/>
    </location>
    <ligand>
        <name>Ca(2+)</name>
        <dbReference type="ChEBI" id="CHEBI:29108"/>
        <label>2</label>
    </ligand>
</feature>
<evidence type="ECO:0000256" key="2">
    <source>
        <dbReference type="ARBA" id="ARBA00002322"/>
    </source>
</evidence>
<protein>
    <recommendedName>
        <fullName evidence="4">peroxidase</fullName>
        <ecNumber evidence="4">1.11.1.7</ecNumber>
    </recommendedName>
</protein>
<feature type="binding site" description="axial binding residue" evidence="12">
    <location>
        <position position="400"/>
    </location>
    <ligand>
        <name>heme b</name>
        <dbReference type="ChEBI" id="CHEBI:60344"/>
    </ligand>
    <ligandPart>
        <name>Fe</name>
        <dbReference type="ChEBI" id="CHEBI:18248"/>
    </ligandPart>
</feature>
<comment type="caution">
    <text evidence="15">The sequence shown here is derived from an EMBL/GenBank/DDBJ whole genome shotgun (WGS) entry which is preliminary data.</text>
</comment>
<evidence type="ECO:0000256" key="11">
    <source>
        <dbReference type="PIRSR" id="PIRSR600823-2"/>
    </source>
</evidence>
<dbReference type="Gene3D" id="1.10.520.10">
    <property type="match status" value="2"/>
</dbReference>
<evidence type="ECO:0000256" key="8">
    <source>
        <dbReference type="ARBA" id="ARBA00023002"/>
    </source>
</evidence>
<keyword evidence="7 12" id="KW-0479">Metal-binding</keyword>
<keyword evidence="12" id="KW-0106">Calcium</keyword>
<feature type="binding site" evidence="12">
    <location>
        <position position="401"/>
    </location>
    <ligand>
        <name>Ca(2+)</name>
        <dbReference type="ChEBI" id="CHEBI:29108"/>
        <label>2</label>
    </ligand>
</feature>
<dbReference type="EMBL" id="JAQIZT010000010">
    <property type="protein sequence ID" value="KAJ6982289.1"/>
    <property type="molecule type" value="Genomic_DNA"/>
</dbReference>
<dbReference type="GO" id="GO:0140825">
    <property type="term" value="F:lactoperoxidase activity"/>
    <property type="evidence" value="ECO:0007669"/>
    <property type="project" value="UniProtKB-EC"/>
</dbReference>
<evidence type="ECO:0000256" key="4">
    <source>
        <dbReference type="ARBA" id="ARBA00012313"/>
    </source>
</evidence>
<dbReference type="GO" id="GO:0046872">
    <property type="term" value="F:metal ion binding"/>
    <property type="evidence" value="ECO:0007669"/>
    <property type="project" value="UniProtKB-KW"/>
</dbReference>
<dbReference type="PROSITE" id="PS00436">
    <property type="entry name" value="PEROXIDASE_2"/>
    <property type="match status" value="1"/>
</dbReference>
<dbReference type="PROSITE" id="PS00435">
    <property type="entry name" value="PEROXIDASE_1"/>
    <property type="match status" value="1"/>
</dbReference>